<evidence type="ECO:0000256" key="5">
    <source>
        <dbReference type="ARBA" id="ARBA00022729"/>
    </source>
</evidence>
<protein>
    <recommendedName>
        <fullName evidence="8">Midkine</fullName>
        <shortName evidence="8">MK</shortName>
    </recommendedName>
</protein>
<dbReference type="FunFam" id="2.30.90.10:FF:000001">
    <property type="entry name" value="Pleiotrophin"/>
    <property type="match status" value="1"/>
</dbReference>
<evidence type="ECO:0000256" key="8">
    <source>
        <dbReference type="RuleBase" id="RU369117"/>
    </source>
</evidence>
<accession>A0A3Q4MCM7</accession>
<dbReference type="GO" id="GO:0008083">
    <property type="term" value="F:growth factor activity"/>
    <property type="evidence" value="ECO:0007669"/>
    <property type="project" value="UniProtKB-UniRule"/>
</dbReference>
<dbReference type="PRINTS" id="PR00269">
    <property type="entry name" value="PTNMIDKINE"/>
</dbReference>
<evidence type="ECO:0000256" key="7">
    <source>
        <dbReference type="ARBA" id="ARBA00023246"/>
    </source>
</evidence>
<sequence>CVCVCVCPTFIIPLSNLLSGDCKYKFGPWGNCDAATNTKTRSGTLKRALFNAECQATVKVSKPCSPKVKKVKGRQECGNGRRQQRRP</sequence>
<dbReference type="GeneTree" id="ENSGT00390000007640"/>
<reference evidence="10" key="1">
    <citation type="submission" date="2025-08" db="UniProtKB">
        <authorList>
            <consortium name="Ensembl"/>
        </authorList>
    </citation>
    <scope>IDENTIFICATION</scope>
</reference>
<dbReference type="SUPFAM" id="SSF57288">
    <property type="entry name" value="Midkine"/>
    <property type="match status" value="1"/>
</dbReference>
<comment type="subcellular location">
    <subcellularLocation>
        <location evidence="1 8">Secreted</location>
    </subcellularLocation>
</comment>
<evidence type="ECO:0000256" key="4">
    <source>
        <dbReference type="ARBA" id="ARBA00022674"/>
    </source>
</evidence>
<evidence type="ECO:0000256" key="1">
    <source>
        <dbReference type="ARBA" id="ARBA00004613"/>
    </source>
</evidence>
<keyword evidence="6 8" id="KW-1015">Disulfide bond</keyword>
<keyword evidence="7 8" id="KW-0497">Mitogen</keyword>
<feature type="domain" description="Pleiotrophin/Midkine C-terminal" evidence="9">
    <location>
        <begin position="20"/>
        <end position="77"/>
    </location>
</feature>
<evidence type="ECO:0000259" key="9">
    <source>
        <dbReference type="Pfam" id="PF01091"/>
    </source>
</evidence>
<dbReference type="GO" id="GO:0005576">
    <property type="term" value="C:extracellular region"/>
    <property type="evidence" value="ECO:0007669"/>
    <property type="project" value="UniProtKB-SubCell"/>
</dbReference>
<dbReference type="InterPro" id="IPR038130">
    <property type="entry name" value="PTN/MK_C_dom_sf"/>
</dbReference>
<reference evidence="10" key="2">
    <citation type="submission" date="2025-09" db="UniProtKB">
        <authorList>
            <consortium name="Ensembl"/>
        </authorList>
    </citation>
    <scope>IDENTIFICATION</scope>
</reference>
<dbReference type="OMA" id="EEGFACW"/>
<comment type="similarity">
    <text evidence="2 8">Belongs to the pleiotrophin family.</text>
</comment>
<dbReference type="Gene3D" id="2.30.90.10">
    <property type="entry name" value="Heparin-binding Growth Factor, Midkine, Chain A- C-terminal Domain"/>
    <property type="match status" value="1"/>
</dbReference>
<dbReference type="Pfam" id="PF01091">
    <property type="entry name" value="PTN_MK_C"/>
    <property type="match status" value="1"/>
</dbReference>
<evidence type="ECO:0000256" key="6">
    <source>
        <dbReference type="ARBA" id="ARBA00023157"/>
    </source>
</evidence>
<keyword evidence="3 8" id="KW-0964">Secreted</keyword>
<comment type="function">
    <text evidence="8">Secreted protein that functions as cytokine and growth factor and mediates its signal through cell-surface proteoglycan and non-proteoglycan receptors. Regulates many processes like inflammatory response, cell proliferation, cell adhesion, cell growth, cell survival, tissue regeneration, cell differentiation and cell migration.</text>
</comment>
<organism evidence="10 11">
    <name type="scientific">Neolamprologus brichardi</name>
    <name type="common">Fairy cichlid</name>
    <name type="synonym">Lamprologus brichardi</name>
    <dbReference type="NCBI Taxonomy" id="32507"/>
    <lineage>
        <taxon>Eukaryota</taxon>
        <taxon>Metazoa</taxon>
        <taxon>Chordata</taxon>
        <taxon>Craniata</taxon>
        <taxon>Vertebrata</taxon>
        <taxon>Euteleostomi</taxon>
        <taxon>Actinopterygii</taxon>
        <taxon>Neopterygii</taxon>
        <taxon>Teleostei</taxon>
        <taxon>Neoteleostei</taxon>
        <taxon>Acanthomorphata</taxon>
        <taxon>Ovalentaria</taxon>
        <taxon>Cichlomorphae</taxon>
        <taxon>Cichliformes</taxon>
        <taxon>Cichlidae</taxon>
        <taxon>African cichlids</taxon>
        <taxon>Pseudocrenilabrinae</taxon>
        <taxon>Lamprologini</taxon>
        <taxon>Neolamprologus</taxon>
    </lineage>
</organism>
<evidence type="ECO:0000313" key="11">
    <source>
        <dbReference type="Proteomes" id="UP000261580"/>
    </source>
</evidence>
<dbReference type="GO" id="GO:0051781">
    <property type="term" value="P:positive regulation of cell division"/>
    <property type="evidence" value="ECO:0007669"/>
    <property type="project" value="UniProtKB-UniRule"/>
</dbReference>
<keyword evidence="8" id="KW-0339">Growth factor</keyword>
<keyword evidence="11" id="KW-1185">Reference proteome</keyword>
<dbReference type="InterPro" id="IPR020090">
    <property type="entry name" value="PTN/MK_C_dom"/>
</dbReference>
<dbReference type="PANTHER" id="PTHR13850">
    <property type="entry name" value="PLEIOTROPHIN FAMILY MEMBER"/>
    <property type="match status" value="1"/>
</dbReference>
<dbReference type="InterPro" id="IPR000762">
    <property type="entry name" value="Midkine_heparin-bd_GF"/>
</dbReference>
<dbReference type="Proteomes" id="UP000261580">
    <property type="component" value="Unassembled WGS sequence"/>
</dbReference>
<evidence type="ECO:0000313" key="10">
    <source>
        <dbReference type="Ensembl" id="ENSNBRP00000006884.1"/>
    </source>
</evidence>
<evidence type="ECO:0000256" key="2">
    <source>
        <dbReference type="ARBA" id="ARBA00005403"/>
    </source>
</evidence>
<dbReference type="STRING" id="32507.ENSNBRP00000006884"/>
<evidence type="ECO:0000256" key="3">
    <source>
        <dbReference type="ARBA" id="ARBA00022525"/>
    </source>
</evidence>
<keyword evidence="4 8" id="KW-0358">Heparin-binding</keyword>
<dbReference type="PANTHER" id="PTHR13850:SF2">
    <property type="entry name" value="MIDKINE"/>
    <property type="match status" value="1"/>
</dbReference>
<name>A0A3Q4MCM7_NEOBR</name>
<dbReference type="Ensembl" id="ENSNBRT00000007083.1">
    <property type="protein sequence ID" value="ENSNBRP00000006884.1"/>
    <property type="gene ID" value="ENSNBRG00000005398.1"/>
</dbReference>
<dbReference type="GO" id="GO:0008201">
    <property type="term" value="F:heparin binding"/>
    <property type="evidence" value="ECO:0007669"/>
    <property type="project" value="UniProtKB-UniRule"/>
</dbReference>
<dbReference type="Bgee" id="ENSNBRG00000005398">
    <property type="expression patterns" value="Expressed in brain and 8 other cell types or tissues"/>
</dbReference>
<dbReference type="InterPro" id="IPR020091">
    <property type="entry name" value="PTN/MK_diS_sf"/>
</dbReference>
<keyword evidence="5" id="KW-0732">Signal</keyword>
<proteinExistence type="inferred from homology"/>
<dbReference type="AlphaFoldDB" id="A0A3Q4MCM7"/>